<dbReference type="OrthoDB" id="9797176at2"/>
<gene>
    <name evidence="3" type="ORF">FPY71_14995</name>
</gene>
<dbReference type="InterPro" id="IPR036986">
    <property type="entry name" value="S4_RNA-bd_sf"/>
</dbReference>
<name>A0A5B0DSB1_9HYPH</name>
<reference evidence="3 4" key="1">
    <citation type="submission" date="2019-08" db="EMBL/GenBank/DDBJ databases">
        <title>Aureimonas fodiniaquatilis sp. nov., isolated from a coal mine wastewater.</title>
        <authorList>
            <person name="Kim W."/>
        </authorList>
    </citation>
    <scope>NUCLEOTIDE SEQUENCE [LARGE SCALE GENOMIC DNA]</scope>
    <source>
        <strain evidence="3 4">CAU 1482</strain>
    </source>
</reference>
<sequence length="106" mass="11536">MTQSAPLQEQRIDKWLFFARIVKSRSLAQELLSSGAVRLNRVKVQHNARVVRAGDVLTIAIANRVRVLRIAAIGIRRGPAAEAATLYFDLAGEGGSAEAVEKSIPE</sequence>
<evidence type="ECO:0000259" key="2">
    <source>
        <dbReference type="SMART" id="SM00363"/>
    </source>
</evidence>
<organism evidence="3 4">
    <name type="scientific">Aureimonas fodinaquatilis</name>
    <dbReference type="NCBI Taxonomy" id="2565783"/>
    <lineage>
        <taxon>Bacteria</taxon>
        <taxon>Pseudomonadati</taxon>
        <taxon>Pseudomonadota</taxon>
        <taxon>Alphaproteobacteria</taxon>
        <taxon>Hyphomicrobiales</taxon>
        <taxon>Aurantimonadaceae</taxon>
        <taxon>Aureimonas</taxon>
    </lineage>
</organism>
<accession>A0A5B0DSB1</accession>
<dbReference type="InterPro" id="IPR002942">
    <property type="entry name" value="S4_RNA-bd"/>
</dbReference>
<protein>
    <submittedName>
        <fullName evidence="3">RNA-binding S4 domain-containing protein</fullName>
    </submittedName>
</protein>
<evidence type="ECO:0000313" key="4">
    <source>
        <dbReference type="Proteomes" id="UP000324738"/>
    </source>
</evidence>
<dbReference type="SMART" id="SM00363">
    <property type="entry name" value="S4"/>
    <property type="match status" value="1"/>
</dbReference>
<comment type="caution">
    <text evidence="3">The sequence shown here is derived from an EMBL/GenBank/DDBJ whole genome shotgun (WGS) entry which is preliminary data.</text>
</comment>
<dbReference type="GO" id="GO:0003723">
    <property type="term" value="F:RNA binding"/>
    <property type="evidence" value="ECO:0007669"/>
    <property type="project" value="UniProtKB-KW"/>
</dbReference>
<dbReference type="AlphaFoldDB" id="A0A5B0DSB1"/>
<dbReference type="Pfam" id="PF01479">
    <property type="entry name" value="S4"/>
    <property type="match status" value="1"/>
</dbReference>
<proteinExistence type="predicted"/>
<dbReference type="SUPFAM" id="SSF55174">
    <property type="entry name" value="Alpha-L RNA-binding motif"/>
    <property type="match status" value="1"/>
</dbReference>
<keyword evidence="4" id="KW-1185">Reference proteome</keyword>
<dbReference type="RefSeq" id="WP_149301148.1">
    <property type="nucleotide sequence ID" value="NZ_VTWH01000004.1"/>
</dbReference>
<feature type="domain" description="RNA-binding S4" evidence="2">
    <location>
        <begin position="10"/>
        <end position="70"/>
    </location>
</feature>
<dbReference type="Gene3D" id="3.10.290.10">
    <property type="entry name" value="RNA-binding S4 domain"/>
    <property type="match status" value="1"/>
</dbReference>
<dbReference type="PROSITE" id="PS50889">
    <property type="entry name" value="S4"/>
    <property type="match status" value="1"/>
</dbReference>
<dbReference type="EMBL" id="VTWH01000004">
    <property type="protein sequence ID" value="KAA0968875.1"/>
    <property type="molecule type" value="Genomic_DNA"/>
</dbReference>
<keyword evidence="1" id="KW-0694">RNA-binding</keyword>
<dbReference type="CDD" id="cd00165">
    <property type="entry name" value="S4"/>
    <property type="match status" value="1"/>
</dbReference>
<dbReference type="Proteomes" id="UP000324738">
    <property type="component" value="Unassembled WGS sequence"/>
</dbReference>
<evidence type="ECO:0000256" key="1">
    <source>
        <dbReference type="PROSITE-ProRule" id="PRU00182"/>
    </source>
</evidence>
<evidence type="ECO:0000313" key="3">
    <source>
        <dbReference type="EMBL" id="KAA0968875.1"/>
    </source>
</evidence>